<protein>
    <submittedName>
        <fullName evidence="2">Uncharacterized protein</fullName>
    </submittedName>
</protein>
<feature type="compositionally biased region" description="Basic and acidic residues" evidence="1">
    <location>
        <begin position="87"/>
        <end position="108"/>
    </location>
</feature>
<reference evidence="2" key="2">
    <citation type="submission" date="2015-06" db="UniProtKB">
        <authorList>
            <consortium name="EnsemblPlants"/>
        </authorList>
    </citation>
    <scope>IDENTIFICATION</scope>
    <source>
        <strain evidence="2">DM1-3 516 R44</strain>
    </source>
</reference>
<dbReference type="Gramene" id="PGSC0003DMT400050305">
    <property type="protein sequence ID" value="PGSC0003DMT400050305"/>
    <property type="gene ID" value="PGSC0003DMG400019545"/>
</dbReference>
<keyword evidence="3" id="KW-1185">Reference proteome</keyword>
<dbReference type="AlphaFoldDB" id="M1BQ41"/>
<dbReference type="InParanoid" id="M1BQ41"/>
<organism evidence="2 3">
    <name type="scientific">Solanum tuberosum</name>
    <name type="common">Potato</name>
    <dbReference type="NCBI Taxonomy" id="4113"/>
    <lineage>
        <taxon>Eukaryota</taxon>
        <taxon>Viridiplantae</taxon>
        <taxon>Streptophyta</taxon>
        <taxon>Embryophyta</taxon>
        <taxon>Tracheophyta</taxon>
        <taxon>Spermatophyta</taxon>
        <taxon>Magnoliopsida</taxon>
        <taxon>eudicotyledons</taxon>
        <taxon>Gunneridae</taxon>
        <taxon>Pentapetalae</taxon>
        <taxon>asterids</taxon>
        <taxon>lamiids</taxon>
        <taxon>Solanales</taxon>
        <taxon>Solanaceae</taxon>
        <taxon>Solanoideae</taxon>
        <taxon>Solaneae</taxon>
        <taxon>Solanum</taxon>
    </lineage>
</organism>
<accession>M1BQ41</accession>
<feature type="region of interest" description="Disordered" evidence="1">
    <location>
        <begin position="76"/>
        <end position="119"/>
    </location>
</feature>
<sequence length="234" mass="26660">MATISPKVPVCKALKEKIKLARATSSRRVDEWFRDALERVNPSPFPTHSARESEWVKAEAVLHAATRCSRETDLIRGGGNKGWTGDEGWKDHEWRDRNPNWKDGEKDSRRVRRPPTRPPLDSRPIYIGVCKTRRPLEIIGESPIMSAISGNYWRIADHVGDLWKLLANRRSCRRSLEIIGESPIMSAISGNYWRIADHVGDLWKLLANRRSCRRSLEIIGESPIMSAISTETAI</sequence>
<evidence type="ECO:0000256" key="1">
    <source>
        <dbReference type="SAM" id="MobiDB-lite"/>
    </source>
</evidence>
<evidence type="ECO:0000313" key="3">
    <source>
        <dbReference type="Proteomes" id="UP000011115"/>
    </source>
</evidence>
<proteinExistence type="predicted"/>
<dbReference type="Proteomes" id="UP000011115">
    <property type="component" value="Unassembled WGS sequence"/>
</dbReference>
<dbReference type="EnsemblPlants" id="PGSC0003DMT400050305">
    <property type="protein sequence ID" value="PGSC0003DMT400050305"/>
    <property type="gene ID" value="PGSC0003DMG400019545"/>
</dbReference>
<name>M1BQ41_SOLTU</name>
<evidence type="ECO:0000313" key="2">
    <source>
        <dbReference type="EnsemblPlants" id="PGSC0003DMT400050305"/>
    </source>
</evidence>
<reference evidence="3" key="1">
    <citation type="journal article" date="2011" name="Nature">
        <title>Genome sequence and analysis of the tuber crop potato.</title>
        <authorList>
            <consortium name="The Potato Genome Sequencing Consortium"/>
        </authorList>
    </citation>
    <scope>NUCLEOTIDE SEQUENCE [LARGE SCALE GENOMIC DNA]</scope>
    <source>
        <strain evidence="3">cv. DM1-3 516 R44</strain>
    </source>
</reference>
<dbReference type="PaxDb" id="4113-PGSC0003DMT400050305"/>
<dbReference type="HOGENOM" id="CLU_1186754_0_0_1"/>